<accession>A0A5S9PWA2</accession>
<sequence length="356" mass="39368">MSRSQGRIDVHHHVIPPAFTATMSRRGLSKVAGAPLPNWTPKQSIEIMDINGIETALTSLSAPGVYFGDRKEAIALARDCNEFSASMREQHPGRFGMFAVLPMPLTEEACAEAEYALDTLNADGIVLLASTEGHFLGDPRFEELMAELDRRKATVFVHPNMHKTSDEIGLNLPGFLIEFLCDTTRGALNLIASGTMERYPNIRWILSHSGGFLPYVAWRVSLSNMMPDVAEKTPRGVMTYIKNFYYDTALSPSVYSLGALKELVDPSHILFGSDFPFAPAPITALQTKTLSASEIFNAQQKSAIGRDNALALFPHYKQDGEVPGMVREFSPMNSKAKFKAKAIKPLVHLVDRLRNR</sequence>
<gene>
    <name evidence="3" type="ORF">IHBHHGIJ_02261</name>
    <name evidence="4" type="ORF">KFEGEMFD_02448</name>
</gene>
<dbReference type="RefSeq" id="WP_159268829.1">
    <property type="nucleotide sequence ID" value="NZ_CACSIK010000001.1"/>
</dbReference>
<evidence type="ECO:0000256" key="1">
    <source>
        <dbReference type="ARBA" id="ARBA00023239"/>
    </source>
</evidence>
<keyword evidence="5" id="KW-1185">Reference proteome</keyword>
<dbReference type="OrthoDB" id="149172at2"/>
<dbReference type="GO" id="GO:0016787">
    <property type="term" value="F:hydrolase activity"/>
    <property type="evidence" value="ECO:0007669"/>
    <property type="project" value="InterPro"/>
</dbReference>
<evidence type="ECO:0000313" key="5">
    <source>
        <dbReference type="Proteomes" id="UP000435877"/>
    </source>
</evidence>
<dbReference type="AlphaFoldDB" id="A0A5S9PWA2"/>
<dbReference type="GO" id="GO:0016831">
    <property type="term" value="F:carboxy-lyase activity"/>
    <property type="evidence" value="ECO:0007669"/>
    <property type="project" value="InterPro"/>
</dbReference>
<evidence type="ECO:0000313" key="3">
    <source>
        <dbReference type="EMBL" id="CAA0092200.1"/>
    </source>
</evidence>
<dbReference type="Gene3D" id="3.20.20.140">
    <property type="entry name" value="Metal-dependent hydrolases"/>
    <property type="match status" value="1"/>
</dbReference>
<reference evidence="5 6" key="1">
    <citation type="submission" date="2019-11" db="EMBL/GenBank/DDBJ databases">
        <authorList>
            <person name="Holert J."/>
        </authorList>
    </citation>
    <scope>NUCLEOTIDE SEQUENCE [LARGE SCALE GENOMIC DNA]</scope>
    <source>
        <strain evidence="4">BC3_2A</strain>
        <strain evidence="3">SB11_1A</strain>
    </source>
</reference>
<proteinExistence type="predicted"/>
<dbReference type="InterPro" id="IPR032466">
    <property type="entry name" value="Metal_Hydrolase"/>
</dbReference>
<dbReference type="SUPFAM" id="SSF51556">
    <property type="entry name" value="Metallo-dependent hydrolases"/>
    <property type="match status" value="1"/>
</dbReference>
<dbReference type="Proteomes" id="UP000435877">
    <property type="component" value="Unassembled WGS sequence"/>
</dbReference>
<dbReference type="PANTHER" id="PTHR21240:SF28">
    <property type="entry name" value="ISO-OROTATE DECARBOXYLASE (EUROFUNG)"/>
    <property type="match status" value="1"/>
</dbReference>
<evidence type="ECO:0000313" key="4">
    <source>
        <dbReference type="EMBL" id="CAA0109345.1"/>
    </source>
</evidence>
<dbReference type="Proteomes" id="UP000439591">
    <property type="component" value="Unassembled WGS sequence"/>
</dbReference>
<keyword evidence="1" id="KW-0456">Lyase</keyword>
<dbReference type="EMBL" id="CACSIM010000004">
    <property type="protein sequence ID" value="CAA0109345.1"/>
    <property type="molecule type" value="Genomic_DNA"/>
</dbReference>
<organism evidence="4 6">
    <name type="scientific">Zhongshania aliphaticivorans</name>
    <dbReference type="NCBI Taxonomy" id="1470434"/>
    <lineage>
        <taxon>Bacteria</taxon>
        <taxon>Pseudomonadati</taxon>
        <taxon>Pseudomonadota</taxon>
        <taxon>Gammaproteobacteria</taxon>
        <taxon>Cellvibrionales</taxon>
        <taxon>Spongiibacteraceae</taxon>
        <taxon>Zhongshania</taxon>
    </lineage>
</organism>
<dbReference type="EMBL" id="CACSIK010000001">
    <property type="protein sequence ID" value="CAA0092200.1"/>
    <property type="molecule type" value="Genomic_DNA"/>
</dbReference>
<feature type="domain" description="Amidohydrolase-related" evidence="2">
    <location>
        <begin position="8"/>
        <end position="314"/>
    </location>
</feature>
<dbReference type="GO" id="GO:0005737">
    <property type="term" value="C:cytoplasm"/>
    <property type="evidence" value="ECO:0007669"/>
    <property type="project" value="TreeGrafter"/>
</dbReference>
<dbReference type="Pfam" id="PF04909">
    <property type="entry name" value="Amidohydro_2"/>
    <property type="match status" value="1"/>
</dbReference>
<dbReference type="PANTHER" id="PTHR21240">
    <property type="entry name" value="2-AMINO-3-CARBOXYLMUCONATE-6-SEMIALDEHYDE DECARBOXYLASE"/>
    <property type="match status" value="1"/>
</dbReference>
<evidence type="ECO:0000259" key="2">
    <source>
        <dbReference type="Pfam" id="PF04909"/>
    </source>
</evidence>
<evidence type="ECO:0000313" key="6">
    <source>
        <dbReference type="Proteomes" id="UP000439591"/>
    </source>
</evidence>
<dbReference type="InterPro" id="IPR006680">
    <property type="entry name" value="Amidohydro-rel"/>
</dbReference>
<protein>
    <recommendedName>
        <fullName evidence="2">Amidohydrolase-related domain-containing protein</fullName>
    </recommendedName>
</protein>
<dbReference type="GO" id="GO:0019748">
    <property type="term" value="P:secondary metabolic process"/>
    <property type="evidence" value="ECO:0007669"/>
    <property type="project" value="TreeGrafter"/>
</dbReference>
<dbReference type="InterPro" id="IPR032465">
    <property type="entry name" value="ACMSD"/>
</dbReference>
<name>A0A5S9PWA2_9GAMM</name>